<feature type="signal peptide" evidence="1">
    <location>
        <begin position="1"/>
        <end position="19"/>
    </location>
</feature>
<evidence type="ECO:0000259" key="2">
    <source>
        <dbReference type="Pfam" id="PF00149"/>
    </source>
</evidence>
<dbReference type="GO" id="GO:0000298">
    <property type="term" value="F:endopolyphosphatase activity"/>
    <property type="evidence" value="ECO:0007669"/>
    <property type="project" value="TreeGrafter"/>
</dbReference>
<dbReference type="Pfam" id="PF00149">
    <property type="entry name" value="Metallophos"/>
    <property type="match status" value="1"/>
</dbReference>
<evidence type="ECO:0000256" key="1">
    <source>
        <dbReference type="SAM" id="SignalP"/>
    </source>
</evidence>
<dbReference type="AlphaFoldDB" id="A0A812PF40"/>
<keyword evidence="1" id="KW-0732">Signal</keyword>
<dbReference type="Proteomes" id="UP000604046">
    <property type="component" value="Unassembled WGS sequence"/>
</dbReference>
<dbReference type="SUPFAM" id="SSF56300">
    <property type="entry name" value="Metallo-dependent phosphatases"/>
    <property type="match status" value="1"/>
</dbReference>
<protein>
    <submittedName>
        <fullName evidence="3">ApaH protein</fullName>
    </submittedName>
</protein>
<dbReference type="Gene3D" id="3.60.21.10">
    <property type="match status" value="1"/>
</dbReference>
<reference evidence="3" key="1">
    <citation type="submission" date="2021-02" db="EMBL/GenBank/DDBJ databases">
        <authorList>
            <person name="Dougan E. K."/>
            <person name="Rhodes N."/>
            <person name="Thang M."/>
            <person name="Chan C."/>
        </authorList>
    </citation>
    <scope>NUCLEOTIDE SEQUENCE</scope>
</reference>
<evidence type="ECO:0000313" key="4">
    <source>
        <dbReference type="Proteomes" id="UP000604046"/>
    </source>
</evidence>
<organism evidence="3 4">
    <name type="scientific">Symbiodinium natans</name>
    <dbReference type="NCBI Taxonomy" id="878477"/>
    <lineage>
        <taxon>Eukaryota</taxon>
        <taxon>Sar</taxon>
        <taxon>Alveolata</taxon>
        <taxon>Dinophyceae</taxon>
        <taxon>Suessiales</taxon>
        <taxon>Symbiodiniaceae</taxon>
        <taxon>Symbiodinium</taxon>
    </lineage>
</organism>
<evidence type="ECO:0000313" key="3">
    <source>
        <dbReference type="EMBL" id="CAE7331682.1"/>
    </source>
</evidence>
<dbReference type="GO" id="GO:0006798">
    <property type="term" value="P:polyphosphate catabolic process"/>
    <property type="evidence" value="ECO:0007669"/>
    <property type="project" value="TreeGrafter"/>
</dbReference>
<dbReference type="GO" id="GO:0016791">
    <property type="term" value="F:phosphatase activity"/>
    <property type="evidence" value="ECO:0007669"/>
    <property type="project" value="TreeGrafter"/>
</dbReference>
<dbReference type="PANTHER" id="PTHR42850">
    <property type="entry name" value="METALLOPHOSPHOESTERASE"/>
    <property type="match status" value="1"/>
</dbReference>
<gene>
    <name evidence="3" type="primary">apaH</name>
    <name evidence="3" type="ORF">SNAT2548_LOCUS17351</name>
</gene>
<keyword evidence="4" id="KW-1185">Reference proteome</keyword>
<dbReference type="InterPro" id="IPR050126">
    <property type="entry name" value="Ap4A_hydrolase"/>
</dbReference>
<dbReference type="InterPro" id="IPR004843">
    <property type="entry name" value="Calcineurin-like_PHP"/>
</dbReference>
<comment type="caution">
    <text evidence="3">The sequence shown here is derived from an EMBL/GenBank/DDBJ whole genome shotgun (WGS) entry which is preliminary data.</text>
</comment>
<dbReference type="PANTHER" id="PTHR42850:SF4">
    <property type="entry name" value="ZINC-DEPENDENT ENDOPOLYPHOSPHATASE"/>
    <property type="match status" value="1"/>
</dbReference>
<dbReference type="OrthoDB" id="10267127at2759"/>
<proteinExistence type="predicted"/>
<dbReference type="EMBL" id="CAJNDS010002108">
    <property type="protein sequence ID" value="CAE7331682.1"/>
    <property type="molecule type" value="Genomic_DNA"/>
</dbReference>
<dbReference type="GO" id="GO:0005737">
    <property type="term" value="C:cytoplasm"/>
    <property type="evidence" value="ECO:0007669"/>
    <property type="project" value="TreeGrafter"/>
</dbReference>
<name>A0A812PF40_9DINO</name>
<feature type="chain" id="PRO_5032543879" evidence="1">
    <location>
        <begin position="20"/>
        <end position="197"/>
    </location>
</feature>
<feature type="domain" description="Calcineurin-like phosphoesterase" evidence="2">
    <location>
        <begin position="41"/>
        <end position="118"/>
    </location>
</feature>
<dbReference type="InterPro" id="IPR029052">
    <property type="entry name" value="Metallo-depent_PP-like"/>
</dbReference>
<sequence>MWWRLLAFWRLRLVPGVRAVAACCVLALLILSLSGHSLQGRVVVVGDVHGCADELAELLEVVSFNRARDELVFVGDLIGKGPAPKAVVRLARRLGAAAVQGNHEFNLLSWRKRGAPLPDDQNVISARYAETVAELEEEDWAWLESLPLHLVLPLPRAHVPVVVVHAGLVPGGGRGCYVSLQQHGYPSDSSGWVRGMR</sequence>
<accession>A0A812PF40</accession>